<evidence type="ECO:0000313" key="14">
    <source>
        <dbReference type="Proteomes" id="UP000325113"/>
    </source>
</evidence>
<dbReference type="Gene3D" id="3.40.640.10">
    <property type="entry name" value="Type I PLP-dependent aspartate aminotransferase-like (Major domain)"/>
    <property type="match status" value="1"/>
</dbReference>
<feature type="region of interest" description="Disordered" evidence="8">
    <location>
        <begin position="1"/>
        <end position="59"/>
    </location>
</feature>
<dbReference type="GO" id="GO:0046512">
    <property type="term" value="P:sphingosine biosynthetic process"/>
    <property type="evidence" value="ECO:0007669"/>
    <property type="project" value="TreeGrafter"/>
</dbReference>
<gene>
    <name evidence="11" type="ORF">FNF29_02946</name>
    <name evidence="12" type="ORF">FNF31_04635</name>
</gene>
<comment type="caution">
    <text evidence="12">The sequence shown here is derived from an EMBL/GenBank/DDBJ whole genome shotgun (WGS) entry which is preliminary data.</text>
</comment>
<keyword evidence="13" id="KW-1185">Reference proteome</keyword>
<dbReference type="GO" id="GO:0017059">
    <property type="term" value="C:serine palmitoyltransferase complex"/>
    <property type="evidence" value="ECO:0007669"/>
    <property type="project" value="TreeGrafter"/>
</dbReference>
<dbReference type="InterPro" id="IPR015424">
    <property type="entry name" value="PyrdxlP-dep_Trfase"/>
</dbReference>
<comment type="cofactor">
    <cofactor evidence="1 7">
        <name>pyridoxal 5'-phosphate</name>
        <dbReference type="ChEBI" id="CHEBI:597326"/>
    </cofactor>
</comment>
<protein>
    <recommendedName>
        <fullName evidence="3">serine C-palmitoyltransferase</fullName>
        <ecNumber evidence="3">2.3.1.50</ecNumber>
    </recommendedName>
</protein>
<dbReference type="InterPro" id="IPR015422">
    <property type="entry name" value="PyrdxlP-dep_Trfase_small"/>
</dbReference>
<evidence type="ECO:0000256" key="6">
    <source>
        <dbReference type="ARBA" id="ARBA00048528"/>
    </source>
</evidence>
<dbReference type="Pfam" id="PF00155">
    <property type="entry name" value="Aminotran_1_2"/>
    <property type="match status" value="1"/>
</dbReference>
<dbReference type="Proteomes" id="UP000325113">
    <property type="component" value="Unassembled WGS sequence"/>
</dbReference>
<dbReference type="OMA" id="QPRANGC"/>
<dbReference type="InterPro" id="IPR004839">
    <property type="entry name" value="Aminotransferase_I/II_large"/>
</dbReference>
<evidence type="ECO:0000313" key="12">
    <source>
        <dbReference type="EMBL" id="KAA0159990.1"/>
    </source>
</evidence>
<evidence type="ECO:0000256" key="9">
    <source>
        <dbReference type="SAM" id="Phobius"/>
    </source>
</evidence>
<keyword evidence="9" id="KW-0472">Membrane</keyword>
<dbReference type="EMBL" id="VLTM01000049">
    <property type="protein sequence ID" value="KAA0159990.1"/>
    <property type="molecule type" value="Genomic_DNA"/>
</dbReference>
<dbReference type="GO" id="GO:0046513">
    <property type="term" value="P:ceramide biosynthetic process"/>
    <property type="evidence" value="ECO:0007669"/>
    <property type="project" value="TreeGrafter"/>
</dbReference>
<evidence type="ECO:0000256" key="7">
    <source>
        <dbReference type="RuleBase" id="RU003693"/>
    </source>
</evidence>
<sequence length="539" mass="58747">MPATRSSSSARRRSTRALSPPASPGAASVPAAVLSPEEASSGSLAAAPAPAPREQAHDSEGPTAFVVLTTYFAYAMLVLMGHIRDFLGRMAGSRYRVLNGVKGYAPLLQDWENFYTRRLYHRIQDCWNRPIKGPPFSATMEVIDRRPVPRTYQLEPTEKSGKFLNLGSYNYLGFADDWVESCRGAVMKAVDQFSVSSCSSAVDIGLTSLQTELEANVAGFLGKEAAIVYSMGYGTNAASIPALMGPGTLILSDALNHASIVNGARHSGATIRVFRHNNPAHLEQLLREAIVAGQPLTRRPWRKVLVVVEGVYSMEGEIADLKPLVRVAKRYKAYVMLDEAHSIGALGKTGRGACEHCGVDTADVDVMMGTFTKSYGAMGGYIAGSKELIDYLRQNSSGSVYGTAMSPVVVAQVLRAFEIIEGRDGTDTGARKLQAIKDNANYFRSRLEDMGCELLGQKDSPVVPLMLYNPGKIAAFSRECYKRGLAVVVVGFPATSLIESRTRFCISAGHTREDLDLALERIEEVVDLLRLRYRKRWMG</sequence>
<evidence type="ECO:0000256" key="8">
    <source>
        <dbReference type="SAM" id="MobiDB-lite"/>
    </source>
</evidence>
<dbReference type="PANTHER" id="PTHR13693:SF3">
    <property type="entry name" value="LD36009P"/>
    <property type="match status" value="1"/>
</dbReference>
<evidence type="ECO:0000256" key="4">
    <source>
        <dbReference type="ARBA" id="ARBA00022679"/>
    </source>
</evidence>
<feature type="transmembrane region" description="Helical" evidence="9">
    <location>
        <begin position="62"/>
        <end position="80"/>
    </location>
</feature>
<evidence type="ECO:0000313" key="11">
    <source>
        <dbReference type="EMBL" id="KAA0153557.1"/>
    </source>
</evidence>
<feature type="compositionally biased region" description="Low complexity" evidence="8">
    <location>
        <begin position="16"/>
        <end position="48"/>
    </location>
</feature>
<evidence type="ECO:0000256" key="5">
    <source>
        <dbReference type="ARBA" id="ARBA00022898"/>
    </source>
</evidence>
<dbReference type="GO" id="GO:0004758">
    <property type="term" value="F:serine C-palmitoyltransferase activity"/>
    <property type="evidence" value="ECO:0007669"/>
    <property type="project" value="UniProtKB-EC"/>
</dbReference>
<organism evidence="12 14">
    <name type="scientific">Cafeteria roenbergensis</name>
    <name type="common">Marine flagellate</name>
    <dbReference type="NCBI Taxonomy" id="33653"/>
    <lineage>
        <taxon>Eukaryota</taxon>
        <taxon>Sar</taxon>
        <taxon>Stramenopiles</taxon>
        <taxon>Bigyra</taxon>
        <taxon>Opalozoa</taxon>
        <taxon>Bicosoecida</taxon>
        <taxon>Cafeteriaceae</taxon>
        <taxon>Cafeteria</taxon>
    </lineage>
</organism>
<evidence type="ECO:0000313" key="13">
    <source>
        <dbReference type="Proteomes" id="UP000323011"/>
    </source>
</evidence>
<comment type="similarity">
    <text evidence="2 7">Belongs to the class-II pyridoxal-phosphate-dependent aminotransferase family.</text>
</comment>
<comment type="catalytic activity">
    <reaction evidence="6">
        <text>L-serine + hexadecanoyl-CoA + H(+) = 3-oxosphinganine + CO2 + CoA</text>
        <dbReference type="Rhea" id="RHEA:14761"/>
        <dbReference type="ChEBI" id="CHEBI:15378"/>
        <dbReference type="ChEBI" id="CHEBI:16526"/>
        <dbReference type="ChEBI" id="CHEBI:33384"/>
        <dbReference type="ChEBI" id="CHEBI:57287"/>
        <dbReference type="ChEBI" id="CHEBI:57379"/>
        <dbReference type="ChEBI" id="CHEBI:58299"/>
        <dbReference type="EC" id="2.3.1.50"/>
    </reaction>
</comment>
<dbReference type="PANTHER" id="PTHR13693">
    <property type="entry name" value="CLASS II AMINOTRANSFERASE/8-AMINO-7-OXONONANOATE SYNTHASE"/>
    <property type="match status" value="1"/>
</dbReference>
<feature type="domain" description="Aminotransferase class I/classII large" evidence="10">
    <location>
        <begin position="163"/>
        <end position="522"/>
    </location>
</feature>
<dbReference type="GO" id="GO:0030170">
    <property type="term" value="F:pyridoxal phosphate binding"/>
    <property type="evidence" value="ECO:0007669"/>
    <property type="project" value="InterPro"/>
</dbReference>
<dbReference type="PROSITE" id="PS00599">
    <property type="entry name" value="AA_TRANSFER_CLASS_2"/>
    <property type="match status" value="1"/>
</dbReference>
<dbReference type="AlphaFoldDB" id="A0A5A8D6V8"/>
<name>A0A5A8D6V8_CAFRO</name>
<evidence type="ECO:0000256" key="3">
    <source>
        <dbReference type="ARBA" id="ARBA00013220"/>
    </source>
</evidence>
<dbReference type="InterPro" id="IPR015421">
    <property type="entry name" value="PyrdxlP-dep_Trfase_major"/>
</dbReference>
<reference evidence="13 14" key="1">
    <citation type="submission" date="2019-07" db="EMBL/GenBank/DDBJ databases">
        <title>Genomes of Cafeteria roenbergensis.</title>
        <authorList>
            <person name="Fischer M.G."/>
            <person name="Hackl T."/>
            <person name="Roman M."/>
        </authorList>
    </citation>
    <scope>NUCLEOTIDE SEQUENCE [LARGE SCALE GENOMIC DNA]</scope>
    <source>
        <strain evidence="11 13">BVI</strain>
        <strain evidence="12 14">Cflag</strain>
    </source>
</reference>
<dbReference type="SUPFAM" id="SSF53383">
    <property type="entry name" value="PLP-dependent transferases"/>
    <property type="match status" value="1"/>
</dbReference>
<dbReference type="InterPro" id="IPR001917">
    <property type="entry name" value="Aminotrans_II_pyridoxalP_BS"/>
</dbReference>
<keyword evidence="4" id="KW-0808">Transferase</keyword>
<dbReference type="Proteomes" id="UP000323011">
    <property type="component" value="Unassembled WGS sequence"/>
</dbReference>
<keyword evidence="9" id="KW-0812">Transmembrane</keyword>
<proteinExistence type="inferred from homology"/>
<accession>A0A5A8D6V8</accession>
<keyword evidence="9" id="KW-1133">Transmembrane helix</keyword>
<dbReference type="InterPro" id="IPR050087">
    <property type="entry name" value="AON_synthase_class-II"/>
</dbReference>
<dbReference type="GO" id="GO:0016020">
    <property type="term" value="C:membrane"/>
    <property type="evidence" value="ECO:0007669"/>
    <property type="project" value="GOC"/>
</dbReference>
<evidence type="ECO:0000259" key="10">
    <source>
        <dbReference type="Pfam" id="PF00155"/>
    </source>
</evidence>
<dbReference type="EMBL" id="VLTN01000015">
    <property type="protein sequence ID" value="KAA0153557.1"/>
    <property type="molecule type" value="Genomic_DNA"/>
</dbReference>
<dbReference type="Gene3D" id="3.90.1150.10">
    <property type="entry name" value="Aspartate Aminotransferase, domain 1"/>
    <property type="match status" value="1"/>
</dbReference>
<evidence type="ECO:0000256" key="2">
    <source>
        <dbReference type="ARBA" id="ARBA00008392"/>
    </source>
</evidence>
<keyword evidence="5 7" id="KW-0663">Pyridoxal phosphate</keyword>
<dbReference type="CDD" id="cd06454">
    <property type="entry name" value="KBL_like"/>
    <property type="match status" value="1"/>
</dbReference>
<dbReference type="EC" id="2.3.1.50" evidence="3"/>
<evidence type="ECO:0000256" key="1">
    <source>
        <dbReference type="ARBA" id="ARBA00001933"/>
    </source>
</evidence>